<comment type="similarity">
    <text evidence="1">In the N-terminal section; belongs to the CRISPR-associated nuclease Cas3-HD family.</text>
</comment>
<keyword evidence="6" id="KW-0378">Hydrolase</keyword>
<dbReference type="SMART" id="SM00487">
    <property type="entry name" value="DEXDc"/>
    <property type="match status" value="1"/>
</dbReference>
<dbReference type="NCBIfam" id="TIGR01596">
    <property type="entry name" value="cas3_HD"/>
    <property type="match status" value="1"/>
</dbReference>
<evidence type="ECO:0000256" key="1">
    <source>
        <dbReference type="ARBA" id="ARBA00006847"/>
    </source>
</evidence>
<dbReference type="InterPro" id="IPR006483">
    <property type="entry name" value="CRISPR-assoc_Cas3_HD"/>
</dbReference>
<keyword evidence="7" id="KW-0347">Helicase</keyword>
<dbReference type="NCBIfam" id="TIGR01587">
    <property type="entry name" value="cas3_core"/>
    <property type="match status" value="1"/>
</dbReference>
<proteinExistence type="inferred from homology"/>
<dbReference type="Pfam" id="PF22590">
    <property type="entry name" value="Cas3-like_C_2"/>
    <property type="match status" value="1"/>
</dbReference>
<feature type="domain" description="HD Cas3-type" evidence="10">
    <location>
        <begin position="15"/>
        <end position="220"/>
    </location>
</feature>
<dbReference type="InterPro" id="IPR014001">
    <property type="entry name" value="Helicase_ATP-bd"/>
</dbReference>
<evidence type="ECO:0000256" key="9">
    <source>
        <dbReference type="ARBA" id="ARBA00023118"/>
    </source>
</evidence>
<evidence type="ECO:0000259" key="10">
    <source>
        <dbReference type="PROSITE" id="PS51643"/>
    </source>
</evidence>
<keyword evidence="9" id="KW-0051">Antiviral defense</keyword>
<name>A0A9D7LNI9_9RHOO</name>
<sequence>MNENSPAAIAHWRESDQTPQYLADHLLNVSKYSFGFSKKIRLKVAGELIGLLHDLGKYSEDFRCYIHSALDLINPDEDDYVDAGALRGKIDHSSAGAQFIWQTLSKRGERESLIGQLLALCIASHHSGLIDCLDPEGSDVFGKRMKKPEEKTHLEEVQSCADAEILARARVLLDSPELIDETKNLLTALKLKERNSRPLFQQVGLAVRFLFSCLIDADRIDTANFEQKKVAANRPQGDYVPWPVLIERLEKALTEFAPRHPIDHLRQKISAECKDAAARSAGIYTLTVPTGGGKTLASLRFALLHAEQRKLDRIIYVIPFTSIIDQNAKVVRDILEPGDFPQDQGKVVLEHHSSITPEKQTWREKMLCENWDAPVVYTTMVQLLETLFGSGTRGARRMHQLANAVVIFDEIQTLPIRCVHLFNNAINFLSEQCNSTVVLCTATQPLLHKVAVDQGAIRLAEGHEIVTDVRQLFADLKRVVVLDKRKPNGWSFDEIADLACSEVERVESCLVIVNTKDAAKQIFLVSQALVDDGSLFHLSTDMCPMHRKSELAKIKSRLESGLPTLCVSTQLIEAGVDVDFGAVIRCMAGLDSIAQAAGRCNRNGKSVQGSVHLVNPSDERVTLEYLKDIAIGRDKVASVLDFFRETPERYEHDLLGPQALADYYTHYFFERQKDMVYPVSPKEAKAIGRNDSLLSLLSENGLSVAEAGGKGEPISARLLNQSFMSAADAFKAIDSPTQGVVVPWGKAGADLIGRLHGAYDISLEGELLREAQQFTVNVFPHVFDKLSKAGALHAIKEGVRIYSLDSRYYSKQFGLATEPVSSMETLNV</sequence>
<dbReference type="GO" id="GO:0004519">
    <property type="term" value="F:endonuclease activity"/>
    <property type="evidence" value="ECO:0007669"/>
    <property type="project" value="UniProtKB-KW"/>
</dbReference>
<evidence type="ECO:0000256" key="7">
    <source>
        <dbReference type="ARBA" id="ARBA00022806"/>
    </source>
</evidence>
<keyword evidence="8" id="KW-0067">ATP-binding</keyword>
<dbReference type="GO" id="GO:0004386">
    <property type="term" value="F:helicase activity"/>
    <property type="evidence" value="ECO:0007669"/>
    <property type="project" value="UniProtKB-KW"/>
</dbReference>
<dbReference type="GO" id="GO:0005524">
    <property type="term" value="F:ATP binding"/>
    <property type="evidence" value="ECO:0007669"/>
    <property type="project" value="UniProtKB-KW"/>
</dbReference>
<dbReference type="GO" id="GO:0003676">
    <property type="term" value="F:nucleic acid binding"/>
    <property type="evidence" value="ECO:0007669"/>
    <property type="project" value="InterPro"/>
</dbReference>
<comment type="caution">
    <text evidence="11">The sequence shown here is derived from an EMBL/GenBank/DDBJ whole genome shotgun (WGS) entry which is preliminary data.</text>
</comment>
<dbReference type="InterPro" id="IPR054712">
    <property type="entry name" value="Cas3-like_dom"/>
</dbReference>
<evidence type="ECO:0000256" key="6">
    <source>
        <dbReference type="ARBA" id="ARBA00022801"/>
    </source>
</evidence>
<evidence type="ECO:0000256" key="8">
    <source>
        <dbReference type="ARBA" id="ARBA00022840"/>
    </source>
</evidence>
<evidence type="ECO:0000256" key="4">
    <source>
        <dbReference type="ARBA" id="ARBA00022723"/>
    </source>
</evidence>
<keyword evidence="3" id="KW-0540">Nuclease</keyword>
<dbReference type="SUPFAM" id="SSF109604">
    <property type="entry name" value="HD-domain/PDEase-like"/>
    <property type="match status" value="1"/>
</dbReference>
<dbReference type="PROSITE" id="PS51643">
    <property type="entry name" value="HD_CAS3"/>
    <property type="match status" value="1"/>
</dbReference>
<organism evidence="11 12">
    <name type="scientific">Candidatus Dechloromonas phosphorivorans</name>
    <dbReference type="NCBI Taxonomy" id="2899244"/>
    <lineage>
        <taxon>Bacteria</taxon>
        <taxon>Pseudomonadati</taxon>
        <taxon>Pseudomonadota</taxon>
        <taxon>Betaproteobacteria</taxon>
        <taxon>Rhodocyclales</taxon>
        <taxon>Azonexaceae</taxon>
        <taxon>Dechloromonas</taxon>
    </lineage>
</organism>
<dbReference type="SUPFAM" id="SSF52540">
    <property type="entry name" value="P-loop containing nucleoside triphosphate hydrolases"/>
    <property type="match status" value="1"/>
</dbReference>
<reference evidence="11" key="1">
    <citation type="submission" date="2020-10" db="EMBL/GenBank/DDBJ databases">
        <title>Connecting structure to function with the recovery of over 1000 high-quality activated sludge metagenome-assembled genomes encoding full-length rRNA genes using long-read sequencing.</title>
        <authorList>
            <person name="Singleton C.M."/>
            <person name="Petriglieri F."/>
            <person name="Kristensen J.M."/>
            <person name="Kirkegaard R.H."/>
            <person name="Michaelsen T.Y."/>
            <person name="Andersen M.H."/>
            <person name="Karst S.M."/>
            <person name="Dueholm M.S."/>
            <person name="Nielsen P.H."/>
            <person name="Albertsen M."/>
        </authorList>
    </citation>
    <scope>NUCLEOTIDE SEQUENCE</scope>
    <source>
        <strain evidence="11">OdNE_18-Q3-R46-58_BAT3C.305</strain>
    </source>
</reference>
<dbReference type="Gene3D" id="1.10.3210.30">
    <property type="match status" value="1"/>
</dbReference>
<evidence type="ECO:0000256" key="2">
    <source>
        <dbReference type="ARBA" id="ARBA00009046"/>
    </source>
</evidence>
<keyword evidence="11" id="KW-0255">Endonuclease</keyword>
<dbReference type="GO" id="GO:0051607">
    <property type="term" value="P:defense response to virus"/>
    <property type="evidence" value="ECO:0007669"/>
    <property type="project" value="UniProtKB-KW"/>
</dbReference>
<gene>
    <name evidence="11" type="ORF">IPN75_03865</name>
</gene>
<dbReference type="Pfam" id="PF00270">
    <property type="entry name" value="DEAD"/>
    <property type="match status" value="1"/>
</dbReference>
<evidence type="ECO:0000256" key="5">
    <source>
        <dbReference type="ARBA" id="ARBA00022741"/>
    </source>
</evidence>
<evidence type="ECO:0000313" key="11">
    <source>
        <dbReference type="EMBL" id="MBK8889574.1"/>
    </source>
</evidence>
<dbReference type="Pfam" id="PF18019">
    <property type="entry name" value="Cas3_HD"/>
    <property type="match status" value="1"/>
</dbReference>
<protein>
    <submittedName>
        <fullName evidence="11">CRISPR-associated endonuclease Cas3</fullName>
    </submittedName>
</protein>
<dbReference type="CDD" id="cd17930">
    <property type="entry name" value="DEXHc_cas3"/>
    <property type="match status" value="1"/>
</dbReference>
<dbReference type="GO" id="GO:0046872">
    <property type="term" value="F:metal ion binding"/>
    <property type="evidence" value="ECO:0007669"/>
    <property type="project" value="UniProtKB-KW"/>
</dbReference>
<dbReference type="GO" id="GO:0016787">
    <property type="term" value="F:hydrolase activity"/>
    <property type="evidence" value="ECO:0007669"/>
    <property type="project" value="UniProtKB-KW"/>
</dbReference>
<evidence type="ECO:0000256" key="3">
    <source>
        <dbReference type="ARBA" id="ARBA00022722"/>
    </source>
</evidence>
<dbReference type="InterPro" id="IPR011545">
    <property type="entry name" value="DEAD/DEAH_box_helicase_dom"/>
</dbReference>
<evidence type="ECO:0000313" key="12">
    <source>
        <dbReference type="Proteomes" id="UP000808146"/>
    </source>
</evidence>
<dbReference type="AlphaFoldDB" id="A0A9D7LNI9"/>
<keyword evidence="5" id="KW-0547">Nucleotide-binding</keyword>
<dbReference type="InterPro" id="IPR006474">
    <property type="entry name" value="Helicase_Cas3_CRISPR-ass_core"/>
</dbReference>
<dbReference type="CDD" id="cd09641">
    <property type="entry name" value="Cas3''_I"/>
    <property type="match status" value="1"/>
</dbReference>
<dbReference type="Proteomes" id="UP000808146">
    <property type="component" value="Unassembled WGS sequence"/>
</dbReference>
<dbReference type="Gene3D" id="3.40.50.300">
    <property type="entry name" value="P-loop containing nucleotide triphosphate hydrolases"/>
    <property type="match status" value="2"/>
</dbReference>
<comment type="similarity">
    <text evidence="2">In the central section; belongs to the CRISPR-associated helicase Cas3 family.</text>
</comment>
<dbReference type="InterPro" id="IPR027417">
    <property type="entry name" value="P-loop_NTPase"/>
</dbReference>
<accession>A0A9D7LNI9</accession>
<keyword evidence="4" id="KW-0479">Metal-binding</keyword>
<dbReference type="EMBL" id="JADKBR010000003">
    <property type="protein sequence ID" value="MBK8889574.1"/>
    <property type="molecule type" value="Genomic_DNA"/>
</dbReference>
<dbReference type="InterPro" id="IPR038257">
    <property type="entry name" value="CRISPR-assoc_Cas3_HD_sf"/>
</dbReference>